<organism evidence="2 3">
    <name type="scientific">Quillaja saponaria</name>
    <name type="common">Soap bark tree</name>
    <dbReference type="NCBI Taxonomy" id="32244"/>
    <lineage>
        <taxon>Eukaryota</taxon>
        <taxon>Viridiplantae</taxon>
        <taxon>Streptophyta</taxon>
        <taxon>Embryophyta</taxon>
        <taxon>Tracheophyta</taxon>
        <taxon>Spermatophyta</taxon>
        <taxon>Magnoliopsida</taxon>
        <taxon>eudicotyledons</taxon>
        <taxon>Gunneridae</taxon>
        <taxon>Pentapetalae</taxon>
        <taxon>rosids</taxon>
        <taxon>fabids</taxon>
        <taxon>Fabales</taxon>
        <taxon>Quillajaceae</taxon>
        <taxon>Quillaja</taxon>
    </lineage>
</organism>
<dbReference type="KEGG" id="qsa:O6P43_026150"/>
<dbReference type="InterPro" id="IPR022059">
    <property type="entry name" value="DUF3615"/>
</dbReference>
<protein>
    <recommendedName>
        <fullName evidence="1">DUF3615 domain-containing protein</fullName>
    </recommendedName>
</protein>
<dbReference type="Proteomes" id="UP001163823">
    <property type="component" value="Chromosome 10"/>
</dbReference>
<feature type="domain" description="DUF3615" evidence="1">
    <location>
        <begin position="15"/>
        <end position="103"/>
    </location>
</feature>
<dbReference type="PANTHER" id="PTHR34710">
    <property type="entry name" value="OS03G0834100 PROTEIN"/>
    <property type="match status" value="1"/>
</dbReference>
<evidence type="ECO:0000313" key="3">
    <source>
        <dbReference type="Proteomes" id="UP001163823"/>
    </source>
</evidence>
<gene>
    <name evidence="2" type="ORF">O6P43_026150</name>
</gene>
<keyword evidence="3" id="KW-1185">Reference proteome</keyword>
<proteinExistence type="predicted"/>
<name>A0AAD7LAL3_QUISA</name>
<feature type="domain" description="DUF3615" evidence="1">
    <location>
        <begin position="171"/>
        <end position="284"/>
    </location>
</feature>
<sequence length="304" mass="33898">MEKLLLLNLTGNVTEMALEEFNRKQVLDYEPVAVMKTAAFVAYPCIKYALNFKAKLKNSSGSPEEILFFAQVVLQTLSDRIVNTCFIVNPNCKDPGGFYCTTAMNKEKYGLEDVIRRDEVGSPEANRVKYSEEEGQDEGKVGEISISELVTASGMLPVEDAGFSYECAATALAYINKNKLLHLDYELVKVKKGCMCVCPPHIWYHLNFLAKPIDAGSPEVFFAELCLDNMKNKAVSSCLLLVKLQHQDKDKSSSGTKLISEEGARYQGPYSLGCGFCRREIIHPFHGLHAGRWAKSWAMKSPVQ</sequence>
<evidence type="ECO:0000259" key="1">
    <source>
        <dbReference type="Pfam" id="PF12274"/>
    </source>
</evidence>
<accession>A0AAD7LAL3</accession>
<dbReference type="AlphaFoldDB" id="A0AAD7LAL3"/>
<dbReference type="EMBL" id="JARAOO010000010">
    <property type="protein sequence ID" value="KAJ7954588.1"/>
    <property type="molecule type" value="Genomic_DNA"/>
</dbReference>
<evidence type="ECO:0000313" key="2">
    <source>
        <dbReference type="EMBL" id="KAJ7954588.1"/>
    </source>
</evidence>
<dbReference type="PANTHER" id="PTHR34710:SF15">
    <property type="entry name" value="OS03G0834100 PROTEIN"/>
    <property type="match status" value="1"/>
</dbReference>
<dbReference type="Pfam" id="PF12274">
    <property type="entry name" value="DUF3615"/>
    <property type="match status" value="2"/>
</dbReference>
<reference evidence="2" key="1">
    <citation type="journal article" date="2023" name="Science">
        <title>Elucidation of the pathway for biosynthesis of saponin adjuvants from the soapbark tree.</title>
        <authorList>
            <person name="Reed J."/>
            <person name="Orme A."/>
            <person name="El-Demerdash A."/>
            <person name="Owen C."/>
            <person name="Martin L.B.B."/>
            <person name="Misra R.C."/>
            <person name="Kikuchi S."/>
            <person name="Rejzek M."/>
            <person name="Martin A.C."/>
            <person name="Harkess A."/>
            <person name="Leebens-Mack J."/>
            <person name="Louveau T."/>
            <person name="Stephenson M.J."/>
            <person name="Osbourn A."/>
        </authorList>
    </citation>
    <scope>NUCLEOTIDE SEQUENCE</scope>
    <source>
        <strain evidence="2">S10</strain>
    </source>
</reference>
<comment type="caution">
    <text evidence="2">The sequence shown here is derived from an EMBL/GenBank/DDBJ whole genome shotgun (WGS) entry which is preliminary data.</text>
</comment>